<comment type="caution">
    <text evidence="2">The sequence shown here is derived from an EMBL/GenBank/DDBJ whole genome shotgun (WGS) entry which is preliminary data.</text>
</comment>
<feature type="region of interest" description="Disordered" evidence="1">
    <location>
        <begin position="81"/>
        <end position="100"/>
    </location>
</feature>
<sequence>MLPRRLFYFLKLVSKQVYYPFGSTRATSGTLPTRHQYTGQISDTDATGLYYYAARYYHPQTARFTQADKLGDGINKYSYANNNPPNFTDPSGMRSAKPPSQAEIEEKDISRIALAIFSETNNATAPENVMEILAWIFINRLLSPDLPLYTQGLGALLTSWQNNLDPYLKNQYIHPGMSTDELADTALDICYQNPDNCPRMSSQYKNAYSITQEVIQQYLSGHEDPTGGSLFFAHDAKLVRVSSTSGTVTKLHDLNQLIVWHQANLDYMKTKYPDFKGGITEIYDQIWTNKKSTPTFIIYGNYPCVWAGVCGYDRPDRNRPDKLKTSSLINTGNFTPF</sequence>
<reference evidence="2 3" key="1">
    <citation type="journal article" date="2015" name="Nature">
        <title>rRNA introns, odd ribosomes, and small enigmatic genomes across a large radiation of phyla.</title>
        <authorList>
            <person name="Brown C.T."/>
            <person name="Hug L.A."/>
            <person name="Thomas B.C."/>
            <person name="Sharon I."/>
            <person name="Castelle C.J."/>
            <person name="Singh A."/>
            <person name="Wilkins M.J."/>
            <person name="Williams K.H."/>
            <person name="Banfield J.F."/>
        </authorList>
    </citation>
    <scope>NUCLEOTIDE SEQUENCE [LARGE SCALE GENOMIC DNA]</scope>
</reference>
<dbReference type="AlphaFoldDB" id="A0A0G1XC92"/>
<evidence type="ECO:0000256" key="1">
    <source>
        <dbReference type="SAM" id="MobiDB-lite"/>
    </source>
</evidence>
<evidence type="ECO:0000313" key="2">
    <source>
        <dbReference type="EMBL" id="KKU91935.1"/>
    </source>
</evidence>
<evidence type="ECO:0000313" key="3">
    <source>
        <dbReference type="Proteomes" id="UP000034877"/>
    </source>
</evidence>
<accession>A0A0G1XC92</accession>
<dbReference type="Gene3D" id="2.180.10.10">
    <property type="entry name" value="RHS repeat-associated core"/>
    <property type="match status" value="1"/>
</dbReference>
<dbReference type="InterPro" id="IPR022385">
    <property type="entry name" value="Rhs_assc_core"/>
</dbReference>
<protein>
    <submittedName>
        <fullName evidence="2">RHS Repeat family protein</fullName>
    </submittedName>
</protein>
<dbReference type="PANTHER" id="PTHR32305">
    <property type="match status" value="1"/>
</dbReference>
<gene>
    <name evidence="2" type="ORF">UY22_C0042G0018</name>
</gene>
<dbReference type="EMBL" id="LCPE01000042">
    <property type="protein sequence ID" value="KKU91935.1"/>
    <property type="molecule type" value="Genomic_DNA"/>
</dbReference>
<organism evidence="2 3">
    <name type="scientific">Candidatus Amesbacteria bacterium GW2011_GWC1_48_10</name>
    <dbReference type="NCBI Taxonomy" id="1618365"/>
    <lineage>
        <taxon>Bacteria</taxon>
        <taxon>Candidatus Amesiibacteriota</taxon>
    </lineage>
</organism>
<dbReference type="NCBIfam" id="TIGR03696">
    <property type="entry name" value="Rhs_assc_core"/>
    <property type="match status" value="1"/>
</dbReference>
<proteinExistence type="predicted"/>
<dbReference type="InterPro" id="IPR050708">
    <property type="entry name" value="T6SS_VgrG/RHS"/>
</dbReference>
<dbReference type="Proteomes" id="UP000034877">
    <property type="component" value="Unassembled WGS sequence"/>
</dbReference>
<dbReference type="PANTHER" id="PTHR32305:SF15">
    <property type="entry name" value="PROTEIN RHSA-RELATED"/>
    <property type="match status" value="1"/>
</dbReference>
<name>A0A0G1XC92_9BACT</name>